<evidence type="ECO:0000313" key="2">
    <source>
        <dbReference type="EMBL" id="OAT80344.1"/>
    </source>
</evidence>
<accession>A0A1B7LC85</accession>
<dbReference type="InterPro" id="IPR015943">
    <property type="entry name" value="WD40/YVTN_repeat-like_dom_sf"/>
</dbReference>
<name>A0A1B7LC85_9FIRM</name>
<dbReference type="STRING" id="1838280.A6M21_13720"/>
<organism evidence="2 3">
    <name type="scientific">Desulfotomaculum copahuensis</name>
    <dbReference type="NCBI Taxonomy" id="1838280"/>
    <lineage>
        <taxon>Bacteria</taxon>
        <taxon>Bacillati</taxon>
        <taxon>Bacillota</taxon>
        <taxon>Clostridia</taxon>
        <taxon>Eubacteriales</taxon>
        <taxon>Desulfotomaculaceae</taxon>
        <taxon>Desulfotomaculum</taxon>
    </lineage>
</organism>
<dbReference type="AlphaFoldDB" id="A0A1B7LC85"/>
<dbReference type="InterPro" id="IPR002372">
    <property type="entry name" value="PQQ_rpt_dom"/>
</dbReference>
<dbReference type="Proteomes" id="UP000078532">
    <property type="component" value="Unassembled WGS sequence"/>
</dbReference>
<dbReference type="EMBL" id="LYVF01000179">
    <property type="protein sequence ID" value="OAT80344.1"/>
    <property type="molecule type" value="Genomic_DNA"/>
</dbReference>
<dbReference type="SMART" id="SM00564">
    <property type="entry name" value="PQQ"/>
    <property type="match status" value="5"/>
</dbReference>
<dbReference type="PANTHER" id="PTHR34512:SF30">
    <property type="entry name" value="OUTER MEMBRANE PROTEIN ASSEMBLY FACTOR BAMB"/>
    <property type="match status" value="1"/>
</dbReference>
<protein>
    <recommendedName>
        <fullName evidence="1">Pyrrolo-quinoline quinone repeat domain-containing protein</fullName>
    </recommendedName>
</protein>
<feature type="domain" description="Pyrrolo-quinoline quinone repeat" evidence="1">
    <location>
        <begin position="185"/>
        <end position="290"/>
    </location>
</feature>
<dbReference type="InterPro" id="IPR011047">
    <property type="entry name" value="Quinoprotein_ADH-like_sf"/>
</dbReference>
<reference evidence="2 3" key="1">
    <citation type="submission" date="2016-04" db="EMBL/GenBank/DDBJ databases">
        <authorList>
            <person name="Evans L.H."/>
            <person name="Alamgir A."/>
            <person name="Owens N."/>
            <person name="Weber N.D."/>
            <person name="Virtaneva K."/>
            <person name="Barbian K."/>
            <person name="Babar A."/>
            <person name="Rosenke K."/>
        </authorList>
    </citation>
    <scope>NUCLEOTIDE SEQUENCE [LARGE SCALE GENOMIC DNA]</scope>
    <source>
        <strain evidence="2 3">LMa1</strain>
    </source>
</reference>
<dbReference type="InterPro" id="IPR018391">
    <property type="entry name" value="PQQ_b-propeller_rpt"/>
</dbReference>
<feature type="domain" description="Pyrrolo-quinoline quinone repeat" evidence="1">
    <location>
        <begin position="304"/>
        <end position="359"/>
    </location>
</feature>
<gene>
    <name evidence="2" type="ORF">A6M21_13720</name>
</gene>
<keyword evidence="3" id="KW-1185">Reference proteome</keyword>
<comment type="caution">
    <text evidence="2">The sequence shown here is derived from an EMBL/GenBank/DDBJ whole genome shotgun (WGS) entry which is preliminary data.</text>
</comment>
<evidence type="ECO:0000259" key="1">
    <source>
        <dbReference type="Pfam" id="PF13360"/>
    </source>
</evidence>
<dbReference type="Pfam" id="PF13360">
    <property type="entry name" value="PQQ_2"/>
    <property type="match status" value="2"/>
</dbReference>
<dbReference type="SUPFAM" id="SSF101898">
    <property type="entry name" value="NHL repeat"/>
    <property type="match status" value="1"/>
</dbReference>
<dbReference type="Gene3D" id="2.130.10.10">
    <property type="entry name" value="YVTN repeat-like/Quinoprotein amine dehydrogenase"/>
    <property type="match status" value="1"/>
</dbReference>
<dbReference type="SUPFAM" id="SSF50998">
    <property type="entry name" value="Quinoprotein alcohol dehydrogenase-like"/>
    <property type="match status" value="1"/>
</dbReference>
<dbReference type="PANTHER" id="PTHR34512">
    <property type="entry name" value="CELL SURFACE PROTEIN"/>
    <property type="match status" value="1"/>
</dbReference>
<sequence>MTGFPAAGQAGQPVRLLWQLAGLGRPSADMLMGTNGLLYLPEGNKLTAVNTDGRPVWEAPLAVGNQTGRPVFGPAGSIFMSGNAAVQEIKTSGAAGWSFQVYQGAGGGNTAALLCGGPGDGLLYLPLPDALYALNVAGRYKWALLSWNAAGGYTTKTLSGQEILDCAGDSGGVYVIYGRRGDNYTLAAIDAAGNIRWTRPLGDVKSAHLFAGGDGRLYVTVNPAQPGRIQKSTVYAFDPAGDGQPEWSFRVNYDDLTTPALSAAGVLYVCDSKRLYALDARDGTEKWDLQLLNITSEPVVDDTHNLVYVGSRDGYVFALDASGKTAWERKLDGAVSRRPLVGADGYLYVITDRGSLYKLAPA</sequence>
<proteinExistence type="predicted"/>
<evidence type="ECO:0000313" key="3">
    <source>
        <dbReference type="Proteomes" id="UP000078532"/>
    </source>
</evidence>